<feature type="domain" description="Zinc finger DksA/TraR C4-type" evidence="4">
    <location>
        <begin position="164"/>
        <end position="191"/>
    </location>
</feature>
<evidence type="ECO:0000313" key="7">
    <source>
        <dbReference type="Proteomes" id="UP001053296"/>
    </source>
</evidence>
<dbReference type="PANTHER" id="PTHR39418">
    <property type="entry name" value="DEHYDROGENASE-RELATED"/>
    <property type="match status" value="1"/>
</dbReference>
<proteinExistence type="predicted"/>
<dbReference type="InterPro" id="IPR003814">
    <property type="entry name" value="FmdEsu_dom"/>
</dbReference>
<evidence type="ECO:0000259" key="5">
    <source>
        <dbReference type="Pfam" id="PF02663"/>
    </source>
</evidence>
<dbReference type="InterPro" id="IPR000962">
    <property type="entry name" value="Znf_DskA_TraR"/>
</dbReference>
<gene>
    <name evidence="6" type="ORF">PSDVSF_31660</name>
</gene>
<dbReference type="Pfam" id="PF01258">
    <property type="entry name" value="zf-dskA_traR"/>
    <property type="match status" value="1"/>
</dbReference>
<keyword evidence="7" id="KW-1185">Reference proteome</keyword>
<keyword evidence="3" id="KW-0862">Zinc</keyword>
<organism evidence="6 7">
    <name type="scientific">Pseudodesulfovibrio sediminis</name>
    <dbReference type="NCBI Taxonomy" id="2810563"/>
    <lineage>
        <taxon>Bacteria</taxon>
        <taxon>Pseudomonadati</taxon>
        <taxon>Thermodesulfobacteriota</taxon>
        <taxon>Desulfovibrionia</taxon>
        <taxon>Desulfovibrionales</taxon>
        <taxon>Desulfovibrionaceae</taxon>
    </lineage>
</organism>
<name>A0ABM7P946_9BACT</name>
<dbReference type="SUPFAM" id="SSF143555">
    <property type="entry name" value="FwdE-like"/>
    <property type="match status" value="1"/>
</dbReference>
<feature type="domain" description="Formylmethanofuran dehydrogenase subunit E" evidence="5">
    <location>
        <begin position="17"/>
        <end position="137"/>
    </location>
</feature>
<protein>
    <submittedName>
        <fullName evidence="6">Formylmethanofuran dehydrogenase subunit E</fullName>
    </submittedName>
</protein>
<dbReference type="Proteomes" id="UP001053296">
    <property type="component" value="Chromosome"/>
</dbReference>
<reference evidence="6" key="1">
    <citation type="journal article" date="2022" name="Arch. Microbiol.">
        <title>Pseudodesulfovibrio sediminis sp. nov., a mesophilic and neutrophilic sulfate-reducing bacterium isolated from sediment of a brackish lake.</title>
        <authorList>
            <person name="Takahashi A."/>
            <person name="Kojima H."/>
            <person name="Watanabe M."/>
            <person name="Fukui M."/>
        </authorList>
    </citation>
    <scope>NUCLEOTIDE SEQUENCE</scope>
    <source>
        <strain evidence="6">SF6</strain>
    </source>
</reference>
<evidence type="ECO:0000256" key="3">
    <source>
        <dbReference type="ARBA" id="ARBA00022833"/>
    </source>
</evidence>
<dbReference type="EMBL" id="AP024485">
    <property type="protein sequence ID" value="BCS89924.1"/>
    <property type="molecule type" value="Genomic_DNA"/>
</dbReference>
<dbReference type="PANTHER" id="PTHR39418:SF1">
    <property type="entry name" value="DEHYDROGENASE"/>
    <property type="match status" value="1"/>
</dbReference>
<dbReference type="Pfam" id="PF02663">
    <property type="entry name" value="FmdE"/>
    <property type="match status" value="1"/>
</dbReference>
<dbReference type="Gene3D" id="3.30.1330.130">
    <property type="match status" value="1"/>
</dbReference>
<dbReference type="RefSeq" id="WP_229591876.1">
    <property type="nucleotide sequence ID" value="NZ_AP024485.1"/>
</dbReference>
<evidence type="ECO:0000256" key="1">
    <source>
        <dbReference type="ARBA" id="ARBA00022723"/>
    </source>
</evidence>
<evidence type="ECO:0000313" key="6">
    <source>
        <dbReference type="EMBL" id="BCS89924.1"/>
    </source>
</evidence>
<dbReference type="InterPro" id="IPR053194">
    <property type="entry name" value="tRNA_methyltr_O"/>
</dbReference>
<keyword evidence="1" id="KW-0479">Metal-binding</keyword>
<accession>A0ABM7P946</accession>
<sequence length="218" mass="23565">MSSTEEFERLLDAAVAFHGHVCGGQIIGVRIGMAGLRELGITDPRGRERKDFIAFVETDRCATDAILTVTGLTPGKRSLKILDYGKMAATFVHLPSGRAVRIHVLKSSMEKASELARKLNPGGGKDAELQALKELSEEDLLAVKEVVVHLEPCDLPGVPVRIATCSSCGEQVLDNRDIVVDGNTYCKPCASGQFYYSPSEGSVQSTCNHVREQCNECA</sequence>
<keyword evidence="2" id="KW-0863">Zinc-finger</keyword>
<evidence type="ECO:0000259" key="4">
    <source>
        <dbReference type="Pfam" id="PF01258"/>
    </source>
</evidence>
<evidence type="ECO:0000256" key="2">
    <source>
        <dbReference type="ARBA" id="ARBA00022771"/>
    </source>
</evidence>